<evidence type="ECO:0000313" key="2">
    <source>
        <dbReference type="EMBL" id="MCD7473335.1"/>
    </source>
</evidence>
<keyword evidence="3" id="KW-1185">Reference proteome</keyword>
<accession>A0ABS8TS40</accession>
<dbReference type="Proteomes" id="UP000823775">
    <property type="component" value="Unassembled WGS sequence"/>
</dbReference>
<gene>
    <name evidence="2" type="ORF">HAX54_015120</name>
</gene>
<proteinExistence type="predicted"/>
<organism evidence="2 3">
    <name type="scientific">Datura stramonium</name>
    <name type="common">Jimsonweed</name>
    <name type="synonym">Common thornapple</name>
    <dbReference type="NCBI Taxonomy" id="4076"/>
    <lineage>
        <taxon>Eukaryota</taxon>
        <taxon>Viridiplantae</taxon>
        <taxon>Streptophyta</taxon>
        <taxon>Embryophyta</taxon>
        <taxon>Tracheophyta</taxon>
        <taxon>Spermatophyta</taxon>
        <taxon>Magnoliopsida</taxon>
        <taxon>eudicotyledons</taxon>
        <taxon>Gunneridae</taxon>
        <taxon>Pentapetalae</taxon>
        <taxon>asterids</taxon>
        <taxon>lamiids</taxon>
        <taxon>Solanales</taxon>
        <taxon>Solanaceae</taxon>
        <taxon>Solanoideae</taxon>
        <taxon>Datureae</taxon>
        <taxon>Datura</taxon>
    </lineage>
</organism>
<feature type="compositionally biased region" description="Basic and acidic residues" evidence="1">
    <location>
        <begin position="76"/>
        <end position="85"/>
    </location>
</feature>
<name>A0ABS8TS40_DATST</name>
<feature type="compositionally biased region" description="Basic and acidic residues" evidence="1">
    <location>
        <begin position="27"/>
        <end position="37"/>
    </location>
</feature>
<comment type="caution">
    <text evidence="2">The sequence shown here is derived from an EMBL/GenBank/DDBJ whole genome shotgun (WGS) entry which is preliminary data.</text>
</comment>
<protein>
    <submittedName>
        <fullName evidence="2">Uncharacterized protein</fullName>
    </submittedName>
</protein>
<feature type="region of interest" description="Disordered" evidence="1">
    <location>
        <begin position="27"/>
        <end position="85"/>
    </location>
</feature>
<reference evidence="2 3" key="1">
    <citation type="journal article" date="2021" name="BMC Genomics">
        <title>Datura genome reveals duplications of psychoactive alkaloid biosynthetic genes and high mutation rate following tissue culture.</title>
        <authorList>
            <person name="Rajewski A."/>
            <person name="Carter-House D."/>
            <person name="Stajich J."/>
            <person name="Litt A."/>
        </authorList>
    </citation>
    <scope>NUCLEOTIDE SEQUENCE [LARGE SCALE GENOMIC DNA]</scope>
    <source>
        <strain evidence="2">AR-01</strain>
    </source>
</reference>
<sequence>MRGKILQAVPSVCAGTNPMDMIVYKEKEEKRTKRERGVATSHGGEVVGPVGESKKMVGVGEGPVGEVRGRRRRWRSDKGETERNEGGVVGVEALRWCEVNEKKRRRCSFLVDREVGGLRCGGDYGGL</sequence>
<dbReference type="EMBL" id="JACEIK010001956">
    <property type="protein sequence ID" value="MCD7473335.1"/>
    <property type="molecule type" value="Genomic_DNA"/>
</dbReference>
<evidence type="ECO:0000313" key="3">
    <source>
        <dbReference type="Proteomes" id="UP000823775"/>
    </source>
</evidence>
<evidence type="ECO:0000256" key="1">
    <source>
        <dbReference type="SAM" id="MobiDB-lite"/>
    </source>
</evidence>